<dbReference type="Proteomes" id="UP001227230">
    <property type="component" value="Chromosome 6"/>
</dbReference>
<proteinExistence type="predicted"/>
<organism evidence="1 2">
    <name type="scientific">Vitis vinifera</name>
    <name type="common">Grape</name>
    <dbReference type="NCBI Taxonomy" id="29760"/>
    <lineage>
        <taxon>Eukaryota</taxon>
        <taxon>Viridiplantae</taxon>
        <taxon>Streptophyta</taxon>
        <taxon>Embryophyta</taxon>
        <taxon>Tracheophyta</taxon>
        <taxon>Spermatophyta</taxon>
        <taxon>Magnoliopsida</taxon>
        <taxon>eudicotyledons</taxon>
        <taxon>Gunneridae</taxon>
        <taxon>Pentapetalae</taxon>
        <taxon>rosids</taxon>
        <taxon>Vitales</taxon>
        <taxon>Vitaceae</taxon>
        <taxon>Viteae</taxon>
        <taxon>Vitis</taxon>
    </lineage>
</organism>
<protein>
    <submittedName>
        <fullName evidence="1">Uncharacterized protein</fullName>
    </submittedName>
</protein>
<keyword evidence="2" id="KW-1185">Reference proteome</keyword>
<reference evidence="1 2" key="1">
    <citation type="journal article" date="2023" name="Hortic Res">
        <title>The complete reference genome for grapevine (Vitis vinifera L.) genetics and breeding.</title>
        <authorList>
            <person name="Shi X."/>
            <person name="Cao S."/>
            <person name="Wang X."/>
            <person name="Huang S."/>
            <person name="Wang Y."/>
            <person name="Liu Z."/>
            <person name="Liu W."/>
            <person name="Leng X."/>
            <person name="Peng Y."/>
            <person name="Wang N."/>
            <person name="Wang Y."/>
            <person name="Ma Z."/>
            <person name="Xu X."/>
            <person name="Zhang F."/>
            <person name="Xue H."/>
            <person name="Zhong H."/>
            <person name="Wang Y."/>
            <person name="Zhang K."/>
            <person name="Velt A."/>
            <person name="Avia K."/>
            <person name="Holtgrawe D."/>
            <person name="Grimplet J."/>
            <person name="Matus J.T."/>
            <person name="Ware D."/>
            <person name="Wu X."/>
            <person name="Wang H."/>
            <person name="Liu C."/>
            <person name="Fang Y."/>
            <person name="Rustenholz C."/>
            <person name="Cheng Z."/>
            <person name="Xiao H."/>
            <person name="Zhou Y."/>
        </authorList>
    </citation>
    <scope>NUCLEOTIDE SEQUENCE [LARGE SCALE GENOMIC DNA]</scope>
    <source>
        <strain evidence="2">cv. Pinot noir / PN40024</strain>
        <tissue evidence="1">Leaf</tissue>
    </source>
</reference>
<name>A0ABY9C426_VITVI</name>
<gene>
    <name evidence="1" type="ORF">VitviT2T_008942</name>
</gene>
<dbReference type="EMBL" id="CP126653">
    <property type="protein sequence ID" value="WJZ89747.1"/>
    <property type="molecule type" value="Genomic_DNA"/>
</dbReference>
<evidence type="ECO:0000313" key="1">
    <source>
        <dbReference type="EMBL" id="WJZ89747.1"/>
    </source>
</evidence>
<accession>A0ABY9C426</accession>
<sequence>MHDIFNYSSILLILLSKKINRSPRSRAAEIFNVGLGYHHRMLRTCWFFSSHVLCEHTSNS</sequence>
<evidence type="ECO:0000313" key="2">
    <source>
        <dbReference type="Proteomes" id="UP001227230"/>
    </source>
</evidence>